<dbReference type="GO" id="GO:0032153">
    <property type="term" value="C:cell division site"/>
    <property type="evidence" value="ECO:0007669"/>
    <property type="project" value="UniProtKB-UniRule"/>
</dbReference>
<dbReference type="GO" id="GO:0009898">
    <property type="term" value="C:cytoplasmic side of plasma membrane"/>
    <property type="evidence" value="ECO:0007669"/>
    <property type="project" value="UniProtKB-UniRule"/>
</dbReference>
<dbReference type="PANTHER" id="PTHR32432:SF4">
    <property type="entry name" value="CELL DIVISION PROTEIN FTSA"/>
    <property type="match status" value="1"/>
</dbReference>
<dbReference type="PIRSF" id="PIRSF003101">
    <property type="entry name" value="FtsA"/>
    <property type="match status" value="1"/>
</dbReference>
<evidence type="ECO:0000256" key="1">
    <source>
        <dbReference type="ARBA" id="ARBA00022475"/>
    </source>
</evidence>
<evidence type="ECO:0000256" key="3">
    <source>
        <dbReference type="ARBA" id="ARBA00023136"/>
    </source>
</evidence>
<keyword evidence="3 5" id="KW-0472">Membrane</keyword>
<feature type="region of interest" description="Disordered" evidence="7">
    <location>
        <begin position="392"/>
        <end position="447"/>
    </location>
</feature>
<dbReference type="STRING" id="1423745.GCA_001311215_01297"/>
<comment type="subunit">
    <text evidence="5">Self-interacts. Interacts with FtsZ.</text>
</comment>
<dbReference type="EMBL" id="AYZI01000004">
    <property type="protein sequence ID" value="KRM91648.1"/>
    <property type="molecule type" value="Genomic_DNA"/>
</dbReference>
<protein>
    <recommendedName>
        <fullName evidence="5 6">Cell division protein FtsA</fullName>
    </recommendedName>
</protein>
<comment type="subcellular location">
    <subcellularLocation>
        <location evidence="5">Cell membrane</location>
        <topology evidence="5">Peripheral membrane protein</topology>
        <orientation evidence="5">Cytoplasmic side</orientation>
    </subcellularLocation>
    <text evidence="5">Localizes to the Z ring in an FtsZ-dependent manner. Targeted to the membrane through a conserved C-terminal amphipathic helix.</text>
</comment>
<dbReference type="PATRIC" id="fig|1423745.4.peg.833"/>
<evidence type="ECO:0000256" key="5">
    <source>
        <dbReference type="HAMAP-Rule" id="MF_02033"/>
    </source>
</evidence>
<evidence type="ECO:0000256" key="6">
    <source>
        <dbReference type="PIRNR" id="PIRNR003101"/>
    </source>
</evidence>
<dbReference type="Gene3D" id="3.30.1490.110">
    <property type="match status" value="1"/>
</dbReference>
<name>A0A0R2CKA2_9LACO</name>
<evidence type="ECO:0000256" key="2">
    <source>
        <dbReference type="ARBA" id="ARBA00022618"/>
    </source>
</evidence>
<dbReference type="Pfam" id="PF14450">
    <property type="entry name" value="FtsA"/>
    <property type="match status" value="1"/>
</dbReference>
<dbReference type="GO" id="GO:0043093">
    <property type="term" value="P:FtsZ-dependent cytokinesis"/>
    <property type="evidence" value="ECO:0007669"/>
    <property type="project" value="UniProtKB-UniRule"/>
</dbReference>
<dbReference type="PANTHER" id="PTHR32432">
    <property type="entry name" value="CELL DIVISION PROTEIN FTSA-RELATED"/>
    <property type="match status" value="1"/>
</dbReference>
<gene>
    <name evidence="5" type="primary">ftsA</name>
    <name evidence="9" type="ORF">FC87_GL000784</name>
</gene>
<evidence type="ECO:0000313" key="10">
    <source>
        <dbReference type="Proteomes" id="UP000051586"/>
    </source>
</evidence>
<proteinExistence type="inferred from homology"/>
<dbReference type="HAMAP" id="MF_02033">
    <property type="entry name" value="FtsA"/>
    <property type="match status" value="1"/>
</dbReference>
<comment type="similarity">
    <text evidence="5 6">Belongs to the FtsA/MreB family.</text>
</comment>
<dbReference type="SMART" id="SM00842">
    <property type="entry name" value="FtsA"/>
    <property type="match status" value="1"/>
</dbReference>
<reference evidence="9 10" key="1">
    <citation type="journal article" date="2015" name="Genome Announc.">
        <title>Expanding the biotechnology potential of lactobacilli through comparative genomics of 213 strains and associated genera.</title>
        <authorList>
            <person name="Sun Z."/>
            <person name="Harris H.M."/>
            <person name="McCann A."/>
            <person name="Guo C."/>
            <person name="Argimon S."/>
            <person name="Zhang W."/>
            <person name="Yang X."/>
            <person name="Jeffery I.B."/>
            <person name="Cooney J.C."/>
            <person name="Kagawa T.F."/>
            <person name="Liu W."/>
            <person name="Song Y."/>
            <person name="Salvetti E."/>
            <person name="Wrobel A."/>
            <person name="Rasinkangas P."/>
            <person name="Parkhill J."/>
            <person name="Rea M.C."/>
            <person name="O'Sullivan O."/>
            <person name="Ritari J."/>
            <person name="Douillard F.P."/>
            <person name="Paul Ross R."/>
            <person name="Yang R."/>
            <person name="Briner A.E."/>
            <person name="Felis G.E."/>
            <person name="de Vos W.M."/>
            <person name="Barrangou R."/>
            <person name="Klaenhammer T.R."/>
            <person name="Caufield P.W."/>
            <person name="Cui Y."/>
            <person name="Zhang H."/>
            <person name="O'Toole P.W."/>
        </authorList>
    </citation>
    <scope>NUCLEOTIDE SEQUENCE [LARGE SCALE GENOMIC DNA]</scope>
    <source>
        <strain evidence="9 10">DSM 22689</strain>
    </source>
</reference>
<dbReference type="Proteomes" id="UP000051586">
    <property type="component" value="Unassembled WGS sequence"/>
</dbReference>
<accession>A0A0R2CKA2</accession>
<comment type="caution">
    <text evidence="9">The sequence shown here is derived from an EMBL/GenBank/DDBJ whole genome shotgun (WGS) entry which is preliminary data.</text>
</comment>
<dbReference type="InterPro" id="IPR003494">
    <property type="entry name" value="SHS2_FtsA"/>
</dbReference>
<organism evidence="9 10">
    <name type="scientific">Fructilactobacillus florum DSM 22689 = JCM 16035</name>
    <dbReference type="NCBI Taxonomy" id="1423745"/>
    <lineage>
        <taxon>Bacteria</taxon>
        <taxon>Bacillati</taxon>
        <taxon>Bacillota</taxon>
        <taxon>Bacilli</taxon>
        <taxon>Lactobacillales</taxon>
        <taxon>Lactobacillaceae</taxon>
        <taxon>Fructilactobacillus</taxon>
    </lineage>
</organism>
<dbReference type="InterPro" id="IPR043129">
    <property type="entry name" value="ATPase_NBD"/>
</dbReference>
<dbReference type="InterPro" id="IPR050696">
    <property type="entry name" value="FtsA/MreB"/>
</dbReference>
<feature type="domain" description="SHS2" evidence="8">
    <location>
        <begin position="7"/>
        <end position="194"/>
    </location>
</feature>
<evidence type="ECO:0000256" key="7">
    <source>
        <dbReference type="SAM" id="MobiDB-lite"/>
    </source>
</evidence>
<dbReference type="AlphaFoldDB" id="A0A0R2CKA2"/>
<dbReference type="NCBIfam" id="TIGR01174">
    <property type="entry name" value="ftsA"/>
    <property type="match status" value="1"/>
</dbReference>
<evidence type="ECO:0000256" key="4">
    <source>
        <dbReference type="ARBA" id="ARBA00023306"/>
    </source>
</evidence>
<evidence type="ECO:0000313" key="9">
    <source>
        <dbReference type="EMBL" id="KRM91648.1"/>
    </source>
</evidence>
<keyword evidence="1 5" id="KW-1003">Cell membrane</keyword>
<keyword evidence="2 5" id="KW-0132">Cell division</keyword>
<comment type="function">
    <text evidence="5 6">Cell division protein that is involved in the assembly of the Z ring. May serve as a membrane anchor for the Z ring.</text>
</comment>
<dbReference type="Gene3D" id="3.30.420.40">
    <property type="match status" value="2"/>
</dbReference>
<dbReference type="Pfam" id="PF02491">
    <property type="entry name" value="SHS2_FTSA"/>
    <property type="match status" value="1"/>
</dbReference>
<dbReference type="InterPro" id="IPR020823">
    <property type="entry name" value="Cell_div_FtsA"/>
</dbReference>
<keyword evidence="4 5" id="KW-0131">Cell cycle</keyword>
<dbReference type="SUPFAM" id="SSF53067">
    <property type="entry name" value="Actin-like ATPase domain"/>
    <property type="match status" value="2"/>
</dbReference>
<sequence>MKESDICVGLDIGTTSIKVIVAQQVDGQTNIIGVGNEVSAGVSRGIIVDIDKAAAAIKKTIAQAETKSSVEISRVIVGLPADMISIDRCSGMISLDDNSQEISDAEVVQVTQAAIASNIPPEREVIDLIPEEFKIDQFDGIPDPRGMVGSHLELKGRIITGPKTLIHNVRKAVERAGLAIDLLLVSAEAEGRTILSDTEQDFGTIIINLGGGQSTASVVHNHELKYVDVDHEGGQYITKDISSVLNTSLKEAENIKREYGFADVEQASTENQIPVEVVGQSQPVKVSESLLAEIIQARLDQIFGRLKDKLQSANALELPGGLVLTGGVAAMQGIAELAANTFGINVRIFVPDQMGLRHSSFATSLALVNYANQLSEIERVMRTAFVTDQATPSNNKTKLDYMEPSTRTAQIKQPERSASLFSRRQSKGEPKKPKKSGSGFSLKNFFE</sequence>
<evidence type="ECO:0000259" key="8">
    <source>
        <dbReference type="SMART" id="SM00842"/>
    </source>
</evidence>
<dbReference type="RefSeq" id="WP_009167173.1">
    <property type="nucleotide sequence ID" value="NZ_AYZI01000004.1"/>
</dbReference>
<dbReference type="CDD" id="cd24048">
    <property type="entry name" value="ASKHA_NBD_FtsA"/>
    <property type="match status" value="1"/>
</dbReference>